<evidence type="ECO:0000313" key="2">
    <source>
        <dbReference type="EMBL" id="KAK6540392.1"/>
    </source>
</evidence>
<evidence type="ECO:0000256" key="1">
    <source>
        <dbReference type="SAM" id="SignalP"/>
    </source>
</evidence>
<protein>
    <submittedName>
        <fullName evidence="2">Uncharacterized protein</fullName>
    </submittedName>
</protein>
<keyword evidence="1" id="KW-0732">Signal</keyword>
<comment type="caution">
    <text evidence="2">The sequence shown here is derived from an EMBL/GenBank/DDBJ whole genome shotgun (WGS) entry which is preliminary data.</text>
</comment>
<reference evidence="2 3" key="1">
    <citation type="submission" date="2019-10" db="EMBL/GenBank/DDBJ databases">
        <authorList>
            <person name="Palmer J.M."/>
        </authorList>
    </citation>
    <scope>NUCLEOTIDE SEQUENCE [LARGE SCALE GENOMIC DNA]</scope>
    <source>
        <strain evidence="2 3">TWF694</strain>
    </source>
</reference>
<organism evidence="2 3">
    <name type="scientific">Orbilia ellipsospora</name>
    <dbReference type="NCBI Taxonomy" id="2528407"/>
    <lineage>
        <taxon>Eukaryota</taxon>
        <taxon>Fungi</taxon>
        <taxon>Dikarya</taxon>
        <taxon>Ascomycota</taxon>
        <taxon>Pezizomycotina</taxon>
        <taxon>Orbiliomycetes</taxon>
        <taxon>Orbiliales</taxon>
        <taxon>Orbiliaceae</taxon>
        <taxon>Orbilia</taxon>
    </lineage>
</organism>
<keyword evidence="3" id="KW-1185">Reference proteome</keyword>
<feature type="chain" id="PRO_5043508257" evidence="1">
    <location>
        <begin position="28"/>
        <end position="359"/>
    </location>
</feature>
<dbReference type="Proteomes" id="UP001365542">
    <property type="component" value="Unassembled WGS sequence"/>
</dbReference>
<dbReference type="AlphaFoldDB" id="A0AAV9XE87"/>
<dbReference type="EMBL" id="JAVHJO010000005">
    <property type="protein sequence ID" value="KAK6540392.1"/>
    <property type="molecule type" value="Genomic_DNA"/>
</dbReference>
<sequence>MISESWVFSTLFWISTILCIKLVPTAGFVIPPNSTSLDCDKLLNFRDAAADFLENSTAQSTQYSGFEWDVRWRPYTCPQIFPYLACFLPSPATKPSSCLDRTICSYNPSALSLLQTNLTLPIALAVGLNLGVPQTYTPRSLFYRSDQNLVYDNRTKRSVAPRYRFNSLGAQSFAIYSITFAWAWRDPSARGIHDDGGLAGYRAKAIVIRGFGNGEDESNGPKDIVVLNITQPSDPSSMTGSTMYTSVRSSVLPQTPTIDLSVPVRTFYPAPDILGGQAGIADPYVVFRYEFPHGNPFTQWSNLVTLEVSGYRDLVGLDGQSEVGFGGRQVPYPGEFFLKEVNITGTKHTGGCATEEEAV</sequence>
<evidence type="ECO:0000313" key="3">
    <source>
        <dbReference type="Proteomes" id="UP001365542"/>
    </source>
</evidence>
<accession>A0AAV9XE87</accession>
<proteinExistence type="predicted"/>
<gene>
    <name evidence="2" type="ORF">TWF694_009191</name>
</gene>
<feature type="signal peptide" evidence="1">
    <location>
        <begin position="1"/>
        <end position="27"/>
    </location>
</feature>
<name>A0AAV9XE87_9PEZI</name>